<evidence type="ECO:0000256" key="6">
    <source>
        <dbReference type="SAM" id="MobiDB-lite"/>
    </source>
</evidence>
<dbReference type="Pfam" id="PF00939">
    <property type="entry name" value="Na_sulph_symp"/>
    <property type="match status" value="1"/>
</dbReference>
<evidence type="ECO:0000256" key="5">
    <source>
        <dbReference type="ARBA" id="ARBA00023136"/>
    </source>
</evidence>
<feature type="transmembrane region" description="Helical" evidence="7">
    <location>
        <begin position="355"/>
        <end position="377"/>
    </location>
</feature>
<evidence type="ECO:0000313" key="8">
    <source>
        <dbReference type="EnsemblMetazoa" id="tetur186g00010.1"/>
    </source>
</evidence>
<dbReference type="EMBL" id="CAEY01000359">
    <property type="status" value="NOT_ANNOTATED_CDS"/>
    <property type="molecule type" value="Genomic_DNA"/>
</dbReference>
<proteinExistence type="inferred from homology"/>
<feature type="transmembrane region" description="Helical" evidence="7">
    <location>
        <begin position="299"/>
        <end position="328"/>
    </location>
</feature>
<accession>T1KQH5</accession>
<keyword evidence="9" id="KW-1185">Reference proteome</keyword>
<evidence type="ECO:0000256" key="2">
    <source>
        <dbReference type="ARBA" id="ARBA00006772"/>
    </source>
</evidence>
<dbReference type="GO" id="GO:0005310">
    <property type="term" value="F:dicarboxylic acid transmembrane transporter activity"/>
    <property type="evidence" value="ECO:0007669"/>
    <property type="project" value="UniProtKB-ARBA"/>
</dbReference>
<comment type="subcellular location">
    <subcellularLocation>
        <location evidence="1">Membrane</location>
        <topology evidence="1">Multi-pass membrane protein</topology>
    </subcellularLocation>
</comment>
<dbReference type="PANTHER" id="PTHR10283:SF82">
    <property type="entry name" value="SOLUTE CARRIER FAMILY 13 MEMBER 2"/>
    <property type="match status" value="1"/>
</dbReference>
<keyword evidence="3 7" id="KW-0812">Transmembrane</keyword>
<evidence type="ECO:0000313" key="9">
    <source>
        <dbReference type="Proteomes" id="UP000015104"/>
    </source>
</evidence>
<dbReference type="GO" id="GO:0015556">
    <property type="term" value="F:C4-dicarboxylate transmembrane transporter activity"/>
    <property type="evidence" value="ECO:0007669"/>
    <property type="project" value="UniProtKB-ARBA"/>
</dbReference>
<evidence type="ECO:0000256" key="1">
    <source>
        <dbReference type="ARBA" id="ARBA00004141"/>
    </source>
</evidence>
<dbReference type="AlphaFoldDB" id="T1KQH5"/>
<sequence>MPLYQKCSCEETDNPKNRTLKSGLPKTWNNQQTNDNQDGDSSVLQSSSNPTSESKIAQLRKIMYISISSSANVGTTTTLTSGGPNLVLAYVLDENKKQENDICFDYPECSERRVGDFVTMKLNGNQFLMLTLDHPYNDLKTVMKFDIICQQSSSKERQQKVTLTKKTEGDQENVIQWWYHERTSVDYLNWLMFAAPGSLLTILLNWIIFKYLYLRKHKVSKTNSKANNVLQEKYKQLGTLRYFHSFLHSIYHNTSGLSAYLGNMFTKINGLPVVMLIIIFAIIAGFLTEFASNSTTATIVLPVAASIGINPLVFLIPVTMACSMCFILPAGTPANALVYEHAGLKPSDMLKQLSLLMKVTSLAVIVANLNLLGYPIFGLSTTPDWARATFNSTLIS</sequence>
<feature type="compositionally biased region" description="Polar residues" evidence="6">
    <location>
        <begin position="42"/>
        <end position="52"/>
    </location>
</feature>
<keyword evidence="4 7" id="KW-1133">Transmembrane helix</keyword>
<dbReference type="EMBL" id="CAEY01000360">
    <property type="status" value="NOT_ANNOTATED_CDS"/>
    <property type="molecule type" value="Genomic_DNA"/>
</dbReference>
<keyword evidence="5 7" id="KW-0472">Membrane</keyword>
<dbReference type="eggNOG" id="KOG1281">
    <property type="taxonomic scope" value="Eukaryota"/>
</dbReference>
<dbReference type="InterPro" id="IPR001898">
    <property type="entry name" value="SLC13A/DASS"/>
</dbReference>
<name>T1KQH5_TETUR</name>
<dbReference type="HOGENOM" id="CLU_2389038_0_0_1"/>
<protein>
    <recommendedName>
        <fullName evidence="10">Citrate transporter-like domain-containing protein</fullName>
    </recommendedName>
</protein>
<feature type="transmembrane region" description="Helical" evidence="7">
    <location>
        <begin position="190"/>
        <end position="213"/>
    </location>
</feature>
<feature type="region of interest" description="Disordered" evidence="6">
    <location>
        <begin position="1"/>
        <end position="52"/>
    </location>
</feature>
<dbReference type="STRING" id="32264.T1KQH5"/>
<dbReference type="PANTHER" id="PTHR10283">
    <property type="entry name" value="SOLUTE CARRIER FAMILY 13 MEMBER"/>
    <property type="match status" value="1"/>
</dbReference>
<evidence type="ECO:0000256" key="7">
    <source>
        <dbReference type="SAM" id="Phobius"/>
    </source>
</evidence>
<feature type="compositionally biased region" description="Low complexity" evidence="6">
    <location>
        <begin position="29"/>
        <end position="40"/>
    </location>
</feature>
<feature type="transmembrane region" description="Helical" evidence="7">
    <location>
        <begin position="268"/>
        <end position="287"/>
    </location>
</feature>
<comment type="similarity">
    <text evidence="2">Belongs to the SLC13A/DASS transporter (TC 2.A.47) family. NADC subfamily.</text>
</comment>
<dbReference type="EnsemblMetazoa" id="tetur186g00010.1">
    <property type="protein sequence ID" value="tetur186g00010.1"/>
    <property type="gene ID" value="tetur186g00010"/>
</dbReference>
<organism evidence="8 9">
    <name type="scientific">Tetranychus urticae</name>
    <name type="common">Two-spotted spider mite</name>
    <dbReference type="NCBI Taxonomy" id="32264"/>
    <lineage>
        <taxon>Eukaryota</taxon>
        <taxon>Metazoa</taxon>
        <taxon>Ecdysozoa</taxon>
        <taxon>Arthropoda</taxon>
        <taxon>Chelicerata</taxon>
        <taxon>Arachnida</taxon>
        <taxon>Acari</taxon>
        <taxon>Acariformes</taxon>
        <taxon>Trombidiformes</taxon>
        <taxon>Prostigmata</taxon>
        <taxon>Eleutherengona</taxon>
        <taxon>Raphignathae</taxon>
        <taxon>Tetranychoidea</taxon>
        <taxon>Tetranychidae</taxon>
        <taxon>Tetranychus</taxon>
    </lineage>
</organism>
<evidence type="ECO:0000256" key="3">
    <source>
        <dbReference type="ARBA" id="ARBA00022692"/>
    </source>
</evidence>
<reference evidence="8" key="2">
    <citation type="submission" date="2015-06" db="UniProtKB">
        <authorList>
            <consortium name="EnsemblMetazoa"/>
        </authorList>
    </citation>
    <scope>IDENTIFICATION</scope>
</reference>
<dbReference type="Proteomes" id="UP000015104">
    <property type="component" value="Unassembled WGS sequence"/>
</dbReference>
<reference evidence="9" key="1">
    <citation type="submission" date="2011-08" db="EMBL/GenBank/DDBJ databases">
        <authorList>
            <person name="Rombauts S."/>
        </authorList>
    </citation>
    <scope>NUCLEOTIDE SEQUENCE</scope>
    <source>
        <strain evidence="9">London</strain>
    </source>
</reference>
<evidence type="ECO:0000256" key="4">
    <source>
        <dbReference type="ARBA" id="ARBA00022989"/>
    </source>
</evidence>
<evidence type="ECO:0008006" key="10">
    <source>
        <dbReference type="Google" id="ProtNLM"/>
    </source>
</evidence>
<dbReference type="GO" id="GO:0005886">
    <property type="term" value="C:plasma membrane"/>
    <property type="evidence" value="ECO:0007669"/>
    <property type="project" value="TreeGrafter"/>
</dbReference>